<reference evidence="7 8" key="1">
    <citation type="submission" date="2017-07" db="EMBL/GenBank/DDBJ databases">
        <authorList>
            <person name="Talla V."/>
            <person name="Backstrom N."/>
        </authorList>
    </citation>
    <scope>NUCLEOTIDE SEQUENCE [LARGE SCALE GENOMIC DNA]</scope>
</reference>
<comment type="subunit">
    <text evidence="1">Self-associates forming complexes of several hundred monomers.</text>
</comment>
<evidence type="ECO:0000256" key="2">
    <source>
        <dbReference type="ARBA" id="ARBA00016807"/>
    </source>
</evidence>
<keyword evidence="3" id="KW-0805">Transcription regulation</keyword>
<keyword evidence="8" id="KW-1185">Reference proteome</keyword>
<dbReference type="EMBL" id="FZQP02002560">
    <property type="protein sequence ID" value="VVC96122.1"/>
    <property type="molecule type" value="Genomic_DNA"/>
</dbReference>
<comment type="function">
    <text evidence="5">Involved in transvection phenomena (= synapsis-dependent gene expression), where the synaptic pairing of chromosomes carrying genes with which zeste interacts influences the expression of these genes. Zeste binds to DNA and stimulates transcription from a nearby promoter.</text>
</comment>
<evidence type="ECO:0000256" key="4">
    <source>
        <dbReference type="ARBA" id="ARBA00023163"/>
    </source>
</evidence>
<organism evidence="7 8">
    <name type="scientific">Leptidea sinapis</name>
    <dbReference type="NCBI Taxonomy" id="189913"/>
    <lineage>
        <taxon>Eukaryota</taxon>
        <taxon>Metazoa</taxon>
        <taxon>Ecdysozoa</taxon>
        <taxon>Arthropoda</taxon>
        <taxon>Hexapoda</taxon>
        <taxon>Insecta</taxon>
        <taxon>Pterygota</taxon>
        <taxon>Neoptera</taxon>
        <taxon>Endopterygota</taxon>
        <taxon>Lepidoptera</taxon>
        <taxon>Glossata</taxon>
        <taxon>Ditrysia</taxon>
        <taxon>Papilionoidea</taxon>
        <taxon>Pieridae</taxon>
        <taxon>Dismorphiinae</taxon>
        <taxon>Leptidea</taxon>
    </lineage>
</organism>
<sequence>MSATGTQIETLMDFMMKNPDLARGLIHSVEGRVQSKRLWDNITSHLNSLGGAVKTVQQWKKRFDLPLALVVGHQQLAYYPRTI</sequence>
<dbReference type="AlphaFoldDB" id="A0A5E4QCU2"/>
<dbReference type="Proteomes" id="UP000324832">
    <property type="component" value="Unassembled WGS sequence"/>
</dbReference>
<evidence type="ECO:0000259" key="6">
    <source>
        <dbReference type="Pfam" id="PF13873"/>
    </source>
</evidence>
<proteinExistence type="predicted"/>
<evidence type="ECO:0000256" key="3">
    <source>
        <dbReference type="ARBA" id="ARBA00023015"/>
    </source>
</evidence>
<gene>
    <name evidence="7" type="ORF">LSINAPIS_LOCUS7683</name>
</gene>
<dbReference type="Pfam" id="PF13873">
    <property type="entry name" value="Myb_DNA-bind_5"/>
    <property type="match status" value="1"/>
</dbReference>
<feature type="domain" description="Myb/SANT-like DNA-binding" evidence="6">
    <location>
        <begin position="7"/>
        <end position="64"/>
    </location>
</feature>
<evidence type="ECO:0000313" key="8">
    <source>
        <dbReference type="Proteomes" id="UP000324832"/>
    </source>
</evidence>
<keyword evidence="4" id="KW-0804">Transcription</keyword>
<evidence type="ECO:0000313" key="7">
    <source>
        <dbReference type="EMBL" id="VVC96122.1"/>
    </source>
</evidence>
<dbReference type="InterPro" id="IPR028002">
    <property type="entry name" value="Myb_DNA-bind_5"/>
</dbReference>
<protein>
    <recommendedName>
        <fullName evidence="2">Regulatory protein zeste</fullName>
    </recommendedName>
</protein>
<evidence type="ECO:0000256" key="5">
    <source>
        <dbReference type="ARBA" id="ARBA00025466"/>
    </source>
</evidence>
<evidence type="ECO:0000256" key="1">
    <source>
        <dbReference type="ARBA" id="ARBA00011764"/>
    </source>
</evidence>
<name>A0A5E4QCU2_9NEOP</name>
<accession>A0A5E4QCU2</accession>